<dbReference type="PANTHER" id="PTHR12658">
    <property type="entry name" value="BETA-TUBULIN COFACTOR D"/>
    <property type="match status" value="1"/>
</dbReference>
<dbReference type="GO" id="GO:0007021">
    <property type="term" value="P:tubulin complex assembly"/>
    <property type="evidence" value="ECO:0007669"/>
    <property type="project" value="InterPro"/>
</dbReference>
<comment type="caution">
    <text evidence="1">The sequence shown here is derived from an EMBL/GenBank/DDBJ whole genome shotgun (WGS) entry which is preliminary data.</text>
</comment>
<proteinExistence type="predicted"/>
<dbReference type="AlphaFoldDB" id="A0A9W6ZKF3"/>
<dbReference type="PANTHER" id="PTHR12658:SF0">
    <property type="entry name" value="TUBULIN-SPECIFIC CHAPERONE D"/>
    <property type="match status" value="1"/>
</dbReference>
<evidence type="ECO:0000313" key="1">
    <source>
        <dbReference type="EMBL" id="GMH52927.1"/>
    </source>
</evidence>
<accession>A0A9W6ZKF3</accession>
<protein>
    <submittedName>
        <fullName evidence="1">Uncharacterized protein</fullName>
    </submittedName>
</protein>
<sequence length="202" mass="22980">MKTVHLLLQNEALRSEERRTAKENKTEETEEEKDRFGPTMLKLVKAEAHGSKSYKKIVAIVDVLIDLTAEIKWSGADDEDKAYFDEVLTFAFALLGHPFPKVRKYVAEQLYVAILENEGVVKDDSKYDNACSVILETAWDGELEQTEEQEVAVRVRRNELADLMGVELSEKARAKKVVKKGKEKEKKDELASYMSLVKEAGR</sequence>
<evidence type="ECO:0000313" key="2">
    <source>
        <dbReference type="Proteomes" id="UP001162640"/>
    </source>
</evidence>
<dbReference type="GO" id="GO:0048487">
    <property type="term" value="F:beta-tubulin binding"/>
    <property type="evidence" value="ECO:0007669"/>
    <property type="project" value="InterPro"/>
</dbReference>
<dbReference type="GO" id="GO:0000226">
    <property type="term" value="P:microtubule cytoskeleton organization"/>
    <property type="evidence" value="ECO:0007669"/>
    <property type="project" value="TreeGrafter"/>
</dbReference>
<dbReference type="InterPro" id="IPR033162">
    <property type="entry name" value="TBCD"/>
</dbReference>
<dbReference type="GO" id="GO:0005096">
    <property type="term" value="F:GTPase activator activity"/>
    <property type="evidence" value="ECO:0007669"/>
    <property type="project" value="InterPro"/>
</dbReference>
<dbReference type="GO" id="GO:0007023">
    <property type="term" value="P:post-chaperonin tubulin folding pathway"/>
    <property type="evidence" value="ECO:0007669"/>
    <property type="project" value="InterPro"/>
</dbReference>
<organism evidence="1 2">
    <name type="scientific">Triparma laevis f. inornata</name>
    <dbReference type="NCBI Taxonomy" id="1714386"/>
    <lineage>
        <taxon>Eukaryota</taxon>
        <taxon>Sar</taxon>
        <taxon>Stramenopiles</taxon>
        <taxon>Ochrophyta</taxon>
        <taxon>Bolidophyceae</taxon>
        <taxon>Parmales</taxon>
        <taxon>Triparmaceae</taxon>
        <taxon>Triparma</taxon>
    </lineage>
</organism>
<dbReference type="EMBL" id="BLQM01000030">
    <property type="protein sequence ID" value="GMH52927.1"/>
    <property type="molecule type" value="Genomic_DNA"/>
</dbReference>
<reference evidence="2" key="1">
    <citation type="journal article" date="2023" name="Commun. Biol.">
        <title>Genome analysis of Parmales, the sister group of diatoms, reveals the evolutionary specialization of diatoms from phago-mixotrophs to photoautotrophs.</title>
        <authorList>
            <person name="Ban H."/>
            <person name="Sato S."/>
            <person name="Yoshikawa S."/>
            <person name="Yamada K."/>
            <person name="Nakamura Y."/>
            <person name="Ichinomiya M."/>
            <person name="Sato N."/>
            <person name="Blanc-Mathieu R."/>
            <person name="Endo H."/>
            <person name="Kuwata A."/>
            <person name="Ogata H."/>
        </authorList>
    </citation>
    <scope>NUCLEOTIDE SEQUENCE [LARGE SCALE GENOMIC DNA]</scope>
</reference>
<dbReference type="Proteomes" id="UP001162640">
    <property type="component" value="Unassembled WGS sequence"/>
</dbReference>
<name>A0A9W6ZKF3_9STRA</name>
<gene>
    <name evidence="1" type="ORF">TL16_g01338</name>
</gene>